<accession>A0A392S907</accession>
<organism evidence="1 2">
    <name type="scientific">Trifolium medium</name>
    <dbReference type="NCBI Taxonomy" id="97028"/>
    <lineage>
        <taxon>Eukaryota</taxon>
        <taxon>Viridiplantae</taxon>
        <taxon>Streptophyta</taxon>
        <taxon>Embryophyta</taxon>
        <taxon>Tracheophyta</taxon>
        <taxon>Spermatophyta</taxon>
        <taxon>Magnoliopsida</taxon>
        <taxon>eudicotyledons</taxon>
        <taxon>Gunneridae</taxon>
        <taxon>Pentapetalae</taxon>
        <taxon>rosids</taxon>
        <taxon>fabids</taxon>
        <taxon>Fabales</taxon>
        <taxon>Fabaceae</taxon>
        <taxon>Papilionoideae</taxon>
        <taxon>50 kb inversion clade</taxon>
        <taxon>NPAAA clade</taxon>
        <taxon>Hologalegina</taxon>
        <taxon>IRL clade</taxon>
        <taxon>Trifolieae</taxon>
        <taxon>Trifolium</taxon>
    </lineage>
</organism>
<dbReference type="Proteomes" id="UP000265520">
    <property type="component" value="Unassembled WGS sequence"/>
</dbReference>
<reference evidence="1 2" key="1">
    <citation type="journal article" date="2018" name="Front. Plant Sci.">
        <title>Red Clover (Trifolium pratense) and Zigzag Clover (T. medium) - A Picture of Genomic Similarities and Differences.</title>
        <authorList>
            <person name="Dluhosova J."/>
            <person name="Istvanek J."/>
            <person name="Nedelnik J."/>
            <person name="Repkova J."/>
        </authorList>
    </citation>
    <scope>NUCLEOTIDE SEQUENCE [LARGE SCALE GENOMIC DNA]</scope>
    <source>
        <strain evidence="2">cv. 10/8</strain>
        <tissue evidence="1">Leaf</tissue>
    </source>
</reference>
<evidence type="ECO:0000313" key="1">
    <source>
        <dbReference type="EMBL" id="MCI44887.1"/>
    </source>
</evidence>
<dbReference type="AlphaFoldDB" id="A0A392S907"/>
<sequence>MLMHAWLVARKGLPRIMSLSSARSMSMITKSTGNA</sequence>
<dbReference type="EMBL" id="LXQA010336587">
    <property type="protein sequence ID" value="MCI44887.1"/>
    <property type="molecule type" value="Genomic_DNA"/>
</dbReference>
<protein>
    <submittedName>
        <fullName evidence="1">Uncharacterized protein</fullName>
    </submittedName>
</protein>
<proteinExistence type="predicted"/>
<comment type="caution">
    <text evidence="1">The sequence shown here is derived from an EMBL/GenBank/DDBJ whole genome shotgun (WGS) entry which is preliminary data.</text>
</comment>
<keyword evidence="2" id="KW-1185">Reference proteome</keyword>
<name>A0A392S907_9FABA</name>
<feature type="non-terminal residue" evidence="1">
    <location>
        <position position="35"/>
    </location>
</feature>
<evidence type="ECO:0000313" key="2">
    <source>
        <dbReference type="Proteomes" id="UP000265520"/>
    </source>
</evidence>